<dbReference type="InterPro" id="IPR013830">
    <property type="entry name" value="SGNH_hydro"/>
</dbReference>
<dbReference type="Gene3D" id="3.40.50.1110">
    <property type="entry name" value="SGNH hydrolase"/>
    <property type="match status" value="1"/>
</dbReference>
<dbReference type="SUPFAM" id="SSF52266">
    <property type="entry name" value="SGNH hydrolase"/>
    <property type="match status" value="1"/>
</dbReference>
<dbReference type="Proteomes" id="UP000062260">
    <property type="component" value="Chromosome"/>
</dbReference>
<evidence type="ECO:0000313" key="1">
    <source>
        <dbReference type="EMBL" id="AMB99379.1"/>
    </source>
</evidence>
<gene>
    <name evidence="1" type="ORF">AWM75_04955</name>
</gene>
<reference evidence="2" key="2">
    <citation type="submission" date="2016-01" db="EMBL/GenBank/DDBJ databases">
        <title>Six Aerococcus type strain genome sequencing and assembly using PacBio and Illumina Hiseq.</title>
        <authorList>
            <person name="Carkaci D."/>
            <person name="Dargis R."/>
            <person name="Nielsen X.C."/>
            <person name="Skovgaard O."/>
            <person name="Fuursted K."/>
            <person name="Christensen J.J."/>
        </authorList>
    </citation>
    <scope>NUCLEOTIDE SEQUENCE [LARGE SCALE GENOMIC DNA]</scope>
    <source>
        <strain evidence="2">CCUG42038B</strain>
    </source>
</reference>
<organism evidence="1 2">
    <name type="scientific">Aerococcus urinaehominis</name>
    <dbReference type="NCBI Taxonomy" id="128944"/>
    <lineage>
        <taxon>Bacteria</taxon>
        <taxon>Bacillati</taxon>
        <taxon>Bacillota</taxon>
        <taxon>Bacilli</taxon>
        <taxon>Lactobacillales</taxon>
        <taxon>Aerococcaceae</taxon>
        <taxon>Aerococcus</taxon>
    </lineage>
</organism>
<dbReference type="AlphaFoldDB" id="A0A0X8FLP1"/>
<reference evidence="1 2" key="1">
    <citation type="journal article" date="2016" name="Genome Announc.">
        <title>Complete Genome Sequences of Aerococcus christensenii CCUG 28831T, Aerococcus sanguinicola CCUG 43001T, Aerococcus urinae CCUG 36881T, Aerococcus urinaeequi CCUG 28094T, Aerococcus urinaehominis CCUG 42038 BT, and Aerococcus viridans CCUG 4311T.</title>
        <authorList>
            <person name="Carkaci D."/>
            <person name="Dargis R."/>
            <person name="Nielsen X.C."/>
            <person name="Skovgaard O."/>
            <person name="Fuursted K."/>
            <person name="Christensen J.J."/>
        </authorList>
    </citation>
    <scope>NUCLEOTIDE SEQUENCE [LARGE SCALE GENOMIC DNA]</scope>
    <source>
        <strain evidence="1 2">CCUG42038B</strain>
    </source>
</reference>
<dbReference type="STRING" id="128944.AWM75_04955"/>
<dbReference type="Pfam" id="PF13472">
    <property type="entry name" value="Lipase_GDSL_2"/>
    <property type="match status" value="1"/>
</dbReference>
<evidence type="ECO:0000313" key="2">
    <source>
        <dbReference type="Proteomes" id="UP000062260"/>
    </source>
</evidence>
<keyword evidence="2" id="KW-1185">Reference proteome</keyword>
<dbReference type="InterPro" id="IPR036514">
    <property type="entry name" value="SGNH_hydro_sf"/>
</dbReference>
<proteinExistence type="predicted"/>
<accession>A0A0X8FLP1</accession>
<dbReference type="EMBL" id="CP014163">
    <property type="protein sequence ID" value="AMB99379.1"/>
    <property type="molecule type" value="Genomic_DNA"/>
</dbReference>
<dbReference type="KEGG" id="auh:AWM75_04955"/>
<dbReference type="OrthoDB" id="9794725at2"/>
<name>A0A0X8FLP1_9LACT</name>
<sequence>MTDVFLGDSITRAHKSSRIQDLGQGYVQLVYNLLADQSLQLHFINQGHNGAKLVDLLFYLDQDLGQVVADQPVRRIFLMAGVNELWQALDYSDEAWRQYLRKFAGQARQYLTSIRQTSPESELWLLLPVANFSGRGQDRLRDLQATWQGLAEELAVNYLNLQDLLSPGDFLPDQVHLKVSGHEQIAQAVVAQAFRFDQ</sequence>
<dbReference type="RefSeq" id="WP_067979001.1">
    <property type="nucleotide sequence ID" value="NZ_CP014163.1"/>
</dbReference>
<protein>
    <submittedName>
        <fullName evidence="1">Uncharacterized protein</fullName>
    </submittedName>
</protein>